<proteinExistence type="predicted"/>
<evidence type="ECO:0000313" key="1">
    <source>
        <dbReference type="EMBL" id="KAF2629275.1"/>
    </source>
</evidence>
<reference evidence="1" key="1">
    <citation type="journal article" date="2020" name="Stud. Mycol.">
        <title>101 Dothideomycetes genomes: a test case for predicting lifestyles and emergence of pathogens.</title>
        <authorList>
            <person name="Haridas S."/>
            <person name="Albert R."/>
            <person name="Binder M."/>
            <person name="Bloem J."/>
            <person name="Labutti K."/>
            <person name="Salamov A."/>
            <person name="Andreopoulos B."/>
            <person name="Baker S."/>
            <person name="Barry K."/>
            <person name="Bills G."/>
            <person name="Bluhm B."/>
            <person name="Cannon C."/>
            <person name="Castanera R."/>
            <person name="Culley D."/>
            <person name="Daum C."/>
            <person name="Ezra D."/>
            <person name="Gonzalez J."/>
            <person name="Henrissat B."/>
            <person name="Kuo A."/>
            <person name="Liang C."/>
            <person name="Lipzen A."/>
            <person name="Lutzoni F."/>
            <person name="Magnuson J."/>
            <person name="Mondo S."/>
            <person name="Nolan M."/>
            <person name="Ohm R."/>
            <person name="Pangilinan J."/>
            <person name="Park H.-J."/>
            <person name="Ramirez L."/>
            <person name="Alfaro M."/>
            <person name="Sun H."/>
            <person name="Tritt A."/>
            <person name="Yoshinaga Y."/>
            <person name="Zwiers L.-H."/>
            <person name="Turgeon B."/>
            <person name="Goodwin S."/>
            <person name="Spatafora J."/>
            <person name="Crous P."/>
            <person name="Grigoriev I."/>
        </authorList>
    </citation>
    <scope>NUCLEOTIDE SEQUENCE</scope>
    <source>
        <strain evidence="1">CBS 525.71</strain>
    </source>
</reference>
<comment type="caution">
    <text evidence="1">The sequence shown here is derived from an EMBL/GenBank/DDBJ whole genome shotgun (WGS) entry which is preliminary data.</text>
</comment>
<accession>A0ACB6S6T2</accession>
<evidence type="ECO:0000313" key="2">
    <source>
        <dbReference type="Proteomes" id="UP000799754"/>
    </source>
</evidence>
<protein>
    <submittedName>
        <fullName evidence="1">Carbohydrate esterase family 8 protein</fullName>
    </submittedName>
</protein>
<dbReference type="Proteomes" id="UP000799754">
    <property type="component" value="Unassembled WGS sequence"/>
</dbReference>
<name>A0ACB6S6T2_9PLEO</name>
<gene>
    <name evidence="1" type="ORF">BU25DRAFT_19039</name>
</gene>
<sequence length="947" mass="97746">MRSLLFAALAGLAVAQSNSTISSTSVVSSTSRVSSTLSSSATVSSANSAITVALDGSGQYTAINAAVSAAQNSGIPTVTVLSGTYMEAVTVVGTATVTIVGATATAATDWSQNQVVISNPAVALTIGSNSAKGVTLRNLNFINSASTGPSVNAVVLSLRGNNIAFYGCSVVSPGATAISASYGLAFFANSRIEGSDKLFYNVPSMYVYKSTIVPLSSGASIVYSKGATVNNVFYNSTVVFDSGSIEQKPGSSNAGVFLAAPNGAGATVIYRNVAMGSLVSAAGIHPSAATVSSFYGEFATTGAGSYAKNAATRPTYDTLLTADQVSQYTVDKVFANAFYPYGSPSTSWVDSSVLLSVANSDTAQLAFASSSAIVASPTSSIAPSSTSNSTVSAGVSTSASSTASCAPSATLIVSKNPGACDYSNVTAAIAALPNDSKAYTIQIGAGVYNEQISITRKGKVTLIGATNNTRDYTQNQVTIQTSNGVLTSAGQDEITPVINAKKTNDNSGMALYNINFANVYPQTKNTAALAADFYGANLAAYGCSFTGFQDTLLANKGTQVFSNCYIEGSVDFIWGYSTAFFHQCMIVTNTPGSCIAAQARSTATTTGGYVFDRSVITYSSTYGSSFGLSYLGRPYSENSIAVYTNCFIDKHISAAGWSVWSTSAPQTSNVMFGEYANTGPGSWQASTQRASFATNLTASQAAQYELAAWIGDTTWLDQTAYNYVPSYSLTGPSTSASPSTNTTASAGSSTTSTINTHPDSGSVPPVGAIVVSVDGSHNATFTNVTAALTSLPKDATNQTIFLYPGSYNEQVPSINRPGAVRIIGYTTGNPGQSYKDNTVTITFSRGLSVSPLPAGHSDAETATVQTASSRISFYNIAMINTDNLDGAEASYVTLAASIYGNDIAFYGCSFDGWQDTLLTGATTGYQYYESCYIGGEYISFFPSLHVS</sequence>
<keyword evidence="2" id="KW-1185">Reference proteome</keyword>
<dbReference type="EMBL" id="MU006710">
    <property type="protein sequence ID" value="KAF2629275.1"/>
    <property type="molecule type" value="Genomic_DNA"/>
</dbReference>
<organism evidence="1 2">
    <name type="scientific">Macroventuria anomochaeta</name>
    <dbReference type="NCBI Taxonomy" id="301207"/>
    <lineage>
        <taxon>Eukaryota</taxon>
        <taxon>Fungi</taxon>
        <taxon>Dikarya</taxon>
        <taxon>Ascomycota</taxon>
        <taxon>Pezizomycotina</taxon>
        <taxon>Dothideomycetes</taxon>
        <taxon>Pleosporomycetidae</taxon>
        <taxon>Pleosporales</taxon>
        <taxon>Pleosporineae</taxon>
        <taxon>Didymellaceae</taxon>
        <taxon>Macroventuria</taxon>
    </lineage>
</organism>